<protein>
    <submittedName>
        <fullName evidence="1">Uncharacterized protein</fullName>
    </submittedName>
</protein>
<sequence>MQHLPGKKDGVHPRTRLVAEGHMVKHLQSRNSHPDVLYCKSVSKVQLSFQQLCTAAFVFLNHLSAPGNIAEPGIKHRINISWISKLPQNSLSNTVVPPTISNIFILK</sequence>
<name>A0A8X6N0K9_NEPPI</name>
<accession>A0A8X6N0K9</accession>
<comment type="caution">
    <text evidence="1">The sequence shown here is derived from an EMBL/GenBank/DDBJ whole genome shotgun (WGS) entry which is preliminary data.</text>
</comment>
<dbReference type="EMBL" id="BMAW01004209">
    <property type="protein sequence ID" value="GFS87577.1"/>
    <property type="molecule type" value="Genomic_DNA"/>
</dbReference>
<organism evidence="1 2">
    <name type="scientific">Nephila pilipes</name>
    <name type="common">Giant wood spider</name>
    <name type="synonym">Nephila maculata</name>
    <dbReference type="NCBI Taxonomy" id="299642"/>
    <lineage>
        <taxon>Eukaryota</taxon>
        <taxon>Metazoa</taxon>
        <taxon>Ecdysozoa</taxon>
        <taxon>Arthropoda</taxon>
        <taxon>Chelicerata</taxon>
        <taxon>Arachnida</taxon>
        <taxon>Araneae</taxon>
        <taxon>Araneomorphae</taxon>
        <taxon>Entelegynae</taxon>
        <taxon>Araneoidea</taxon>
        <taxon>Nephilidae</taxon>
        <taxon>Nephila</taxon>
    </lineage>
</organism>
<evidence type="ECO:0000313" key="1">
    <source>
        <dbReference type="EMBL" id="GFS87577.1"/>
    </source>
</evidence>
<proteinExistence type="predicted"/>
<dbReference type="AlphaFoldDB" id="A0A8X6N0K9"/>
<keyword evidence="2" id="KW-1185">Reference proteome</keyword>
<reference evidence="1" key="1">
    <citation type="submission" date="2020-08" db="EMBL/GenBank/DDBJ databases">
        <title>Multicomponent nature underlies the extraordinary mechanical properties of spider dragline silk.</title>
        <authorList>
            <person name="Kono N."/>
            <person name="Nakamura H."/>
            <person name="Mori M."/>
            <person name="Yoshida Y."/>
            <person name="Ohtoshi R."/>
            <person name="Malay A.D."/>
            <person name="Moran D.A.P."/>
            <person name="Tomita M."/>
            <person name="Numata K."/>
            <person name="Arakawa K."/>
        </authorList>
    </citation>
    <scope>NUCLEOTIDE SEQUENCE</scope>
</reference>
<dbReference type="Proteomes" id="UP000887013">
    <property type="component" value="Unassembled WGS sequence"/>
</dbReference>
<evidence type="ECO:0000313" key="2">
    <source>
        <dbReference type="Proteomes" id="UP000887013"/>
    </source>
</evidence>
<gene>
    <name evidence="1" type="ORF">NPIL_107031</name>
</gene>